<feature type="region of interest" description="Disordered" evidence="1">
    <location>
        <begin position="536"/>
        <end position="560"/>
    </location>
</feature>
<reference evidence="2" key="1">
    <citation type="submission" date="2023-10" db="EMBL/GenBank/DDBJ databases">
        <title>Chromosome-level genome of the transformable northern wattle, Acacia crassicarpa.</title>
        <authorList>
            <person name="Massaro I."/>
            <person name="Sinha N.R."/>
            <person name="Poethig S."/>
            <person name="Leichty A.R."/>
        </authorList>
    </citation>
    <scope>NUCLEOTIDE SEQUENCE</scope>
    <source>
        <strain evidence="2">Acra3RX</strain>
        <tissue evidence="2">Leaf</tissue>
    </source>
</reference>
<dbReference type="Gene3D" id="1.10.10.60">
    <property type="entry name" value="Homeodomain-like"/>
    <property type="match status" value="1"/>
</dbReference>
<accession>A0AAE1J3F9</accession>
<dbReference type="CDD" id="cd00167">
    <property type="entry name" value="SANT"/>
    <property type="match status" value="1"/>
</dbReference>
<dbReference type="InterPro" id="IPR001005">
    <property type="entry name" value="SANT/Myb"/>
</dbReference>
<proteinExistence type="predicted"/>
<evidence type="ECO:0008006" key="4">
    <source>
        <dbReference type="Google" id="ProtNLM"/>
    </source>
</evidence>
<dbReference type="PANTHER" id="PTHR14000:SF17">
    <property type="entry name" value="MYB-LIKE DOMAIN-CONTAINING PROTEIN"/>
    <property type="match status" value="1"/>
</dbReference>
<gene>
    <name evidence="2" type="ORF">QN277_028505</name>
</gene>
<feature type="region of interest" description="Disordered" evidence="1">
    <location>
        <begin position="407"/>
        <end position="432"/>
    </location>
</feature>
<feature type="compositionally biased region" description="Polar residues" evidence="1">
    <location>
        <begin position="58"/>
        <end position="76"/>
    </location>
</feature>
<feature type="compositionally biased region" description="Polar residues" evidence="1">
    <location>
        <begin position="156"/>
        <end position="171"/>
    </location>
</feature>
<feature type="region of interest" description="Disordered" evidence="1">
    <location>
        <begin position="145"/>
        <end position="171"/>
    </location>
</feature>
<sequence>MPNRRNSFIPTVEFTTPRRSPRFLHQITTTEPPLQPKTPRKAEDSKAFTSKSTRKSVCYSNPSSSSATVQIGLSPQSHKDSKNNSSKKSNDSGRKSGNGNTAPFELRRSSRLSDGAGGFPCPRRSFRLSRRKIRFLELRDFRSRGLKKPRKPDNSLVGSENVTPRQLNSHVQSLRRSQRLLNAKDVSSQPEQVVNRAKSVEIIDLDSDFSVEEEADQVVSRKTPLEDKPIETSSRKGEQMTKGVSMSREKFKIEALVMGKRKRDENSGATQNGWTKEQEVALRRAYFAAKPTPHFWKKVSRLVPGKSAQDCFERIHQDHLTPPQHQPRSRAKKLKSSPIEEVLLSASKLLKPIINEARKSSRSKSKSYLTQKSLRKLLQRNQKVGPDHEGDLFSVFEPNVVFPTNAFPPSGAHSTPEKLAEKQGWLQSCNEKSSSRQGKALSRFSSSCDSDITSPPVLKQVKNRILHEKYINQLRCREARRRAASARVEMSKLGKAVSKESNVQKGGVVESAKIALVSEARDAIKKFQYSQAKLMDSCNSDEDIDDHVEAESCDDEDESQ</sequence>
<comment type="caution">
    <text evidence="2">The sequence shown here is derived from an EMBL/GenBank/DDBJ whole genome shotgun (WGS) entry which is preliminary data.</text>
</comment>
<dbReference type="PANTHER" id="PTHR14000">
    <property type="entry name" value="FINGER CCCH DOMAIN PROTEIN, PUTATIVE (DUF3755)-RELATED"/>
    <property type="match status" value="1"/>
</dbReference>
<feature type="compositionally biased region" description="Basic and acidic residues" evidence="1">
    <location>
        <begin position="77"/>
        <end position="94"/>
    </location>
</feature>
<evidence type="ECO:0000313" key="3">
    <source>
        <dbReference type="Proteomes" id="UP001293593"/>
    </source>
</evidence>
<feature type="compositionally biased region" description="Polar residues" evidence="1">
    <location>
        <begin position="1"/>
        <end position="18"/>
    </location>
</feature>
<feature type="compositionally biased region" description="Acidic residues" evidence="1">
    <location>
        <begin position="539"/>
        <end position="560"/>
    </location>
</feature>
<dbReference type="SUPFAM" id="SSF46689">
    <property type="entry name" value="Homeodomain-like"/>
    <property type="match status" value="1"/>
</dbReference>
<dbReference type="Proteomes" id="UP001293593">
    <property type="component" value="Unassembled WGS sequence"/>
</dbReference>
<dbReference type="EMBL" id="JAWXYG010000009">
    <property type="protein sequence ID" value="KAK4263025.1"/>
    <property type="molecule type" value="Genomic_DNA"/>
</dbReference>
<feature type="region of interest" description="Disordered" evidence="1">
    <location>
        <begin position="1"/>
        <end position="123"/>
    </location>
</feature>
<protein>
    <recommendedName>
        <fullName evidence="4">Myb-like domain-containing protein</fullName>
    </recommendedName>
</protein>
<organism evidence="2 3">
    <name type="scientific">Acacia crassicarpa</name>
    <name type="common">northern wattle</name>
    <dbReference type="NCBI Taxonomy" id="499986"/>
    <lineage>
        <taxon>Eukaryota</taxon>
        <taxon>Viridiplantae</taxon>
        <taxon>Streptophyta</taxon>
        <taxon>Embryophyta</taxon>
        <taxon>Tracheophyta</taxon>
        <taxon>Spermatophyta</taxon>
        <taxon>Magnoliopsida</taxon>
        <taxon>eudicotyledons</taxon>
        <taxon>Gunneridae</taxon>
        <taxon>Pentapetalae</taxon>
        <taxon>rosids</taxon>
        <taxon>fabids</taxon>
        <taxon>Fabales</taxon>
        <taxon>Fabaceae</taxon>
        <taxon>Caesalpinioideae</taxon>
        <taxon>mimosoid clade</taxon>
        <taxon>Acacieae</taxon>
        <taxon>Acacia</taxon>
    </lineage>
</organism>
<name>A0AAE1J3F9_9FABA</name>
<dbReference type="AlphaFoldDB" id="A0AAE1J3F9"/>
<keyword evidence="3" id="KW-1185">Reference proteome</keyword>
<dbReference type="InterPro" id="IPR009057">
    <property type="entry name" value="Homeodomain-like_sf"/>
</dbReference>
<evidence type="ECO:0000256" key="1">
    <source>
        <dbReference type="SAM" id="MobiDB-lite"/>
    </source>
</evidence>
<evidence type="ECO:0000313" key="2">
    <source>
        <dbReference type="EMBL" id="KAK4263025.1"/>
    </source>
</evidence>